<organism evidence="2 3">
    <name type="scientific">Diacronema lutheri</name>
    <name type="common">Unicellular marine alga</name>
    <name type="synonym">Monochrysis lutheri</name>
    <dbReference type="NCBI Taxonomy" id="2081491"/>
    <lineage>
        <taxon>Eukaryota</taxon>
        <taxon>Haptista</taxon>
        <taxon>Haptophyta</taxon>
        <taxon>Pavlovophyceae</taxon>
        <taxon>Pavlovales</taxon>
        <taxon>Pavlovaceae</taxon>
        <taxon>Diacronema</taxon>
    </lineage>
</organism>
<comment type="caution">
    <text evidence="2">The sequence shown here is derived from an EMBL/GenBank/DDBJ whole genome shotgun (WGS) entry which is preliminary data.</text>
</comment>
<name>A0A8J5XND3_DIALT</name>
<gene>
    <name evidence="2" type="ORF">KFE25_003942</name>
</gene>
<dbReference type="EMBL" id="JAGTXO010000015">
    <property type="protein sequence ID" value="KAG8463669.1"/>
    <property type="molecule type" value="Genomic_DNA"/>
</dbReference>
<reference evidence="2" key="1">
    <citation type="submission" date="2021-05" db="EMBL/GenBank/DDBJ databases">
        <title>The genome of the haptophyte Pavlova lutheri (Diacronema luteri, Pavlovales) - a model for lipid biosynthesis in eukaryotic algae.</title>
        <authorList>
            <person name="Hulatt C.J."/>
            <person name="Posewitz M.C."/>
        </authorList>
    </citation>
    <scope>NUCLEOTIDE SEQUENCE</scope>
    <source>
        <strain evidence="2">NIVA-4/92</strain>
    </source>
</reference>
<feature type="compositionally biased region" description="Basic and acidic residues" evidence="1">
    <location>
        <begin position="168"/>
        <end position="178"/>
    </location>
</feature>
<dbReference type="AlphaFoldDB" id="A0A8J5XND3"/>
<feature type="region of interest" description="Disordered" evidence="1">
    <location>
        <begin position="271"/>
        <end position="303"/>
    </location>
</feature>
<dbReference type="Proteomes" id="UP000751190">
    <property type="component" value="Unassembled WGS sequence"/>
</dbReference>
<accession>A0A8J5XND3</accession>
<sequence>MEVHHGDAEFRESFERYALASLESVFGTRLKGALSVEAIWLARSSELPLPALDIFAEDSVSSRSSASPTPTGFTDLARERSTDLHRAGERTRRDLRYAPEASSRRDAATCADDASPRADGATQTSSEHAGVGARAPVSGAAPAAAAAPQSAGATHAREARACATDEAADARHGSDESRNAVRVPAIGRAISAALLAELATVAARSAKRRAVTAAAASGVQGNEGDTLARRERATHVAAVPAAAAVVSAPADEPLGAALGAGTRLDVGAAEGAREAGGAAAAASPSPPAPSAGARRPGDEGEQPRATAMLWRAVAREPEHGVNLATAAACAAEAFARAQEAAAATAAEEESAMALRSRVSVRIDTSPHKPVPALVGAWEAAVHNDSSDGSSHAAMVETMLERALAEPPVAQAVSQAGSGRARLPVARAARARVDGERRSRTASEPACGSTLDARGVARALGGGDDRAARASDKRLASYAERALGGVGAIGDLSLGSLQAACALAPAGSADVLHAQSRR</sequence>
<keyword evidence="3" id="KW-1185">Reference proteome</keyword>
<feature type="compositionally biased region" description="Low complexity" evidence="1">
    <location>
        <begin position="129"/>
        <end position="153"/>
    </location>
</feature>
<feature type="region of interest" description="Disordered" evidence="1">
    <location>
        <begin position="58"/>
        <end position="178"/>
    </location>
</feature>
<evidence type="ECO:0000256" key="1">
    <source>
        <dbReference type="SAM" id="MobiDB-lite"/>
    </source>
</evidence>
<protein>
    <submittedName>
        <fullName evidence="2">Uncharacterized protein</fullName>
    </submittedName>
</protein>
<evidence type="ECO:0000313" key="2">
    <source>
        <dbReference type="EMBL" id="KAG8463669.1"/>
    </source>
</evidence>
<feature type="compositionally biased region" description="Basic and acidic residues" evidence="1">
    <location>
        <begin position="76"/>
        <end position="107"/>
    </location>
</feature>
<proteinExistence type="predicted"/>
<evidence type="ECO:0000313" key="3">
    <source>
        <dbReference type="Proteomes" id="UP000751190"/>
    </source>
</evidence>
<feature type="compositionally biased region" description="Low complexity" evidence="1">
    <location>
        <begin position="271"/>
        <end position="283"/>
    </location>
</feature>